<protein>
    <submittedName>
        <fullName evidence="1">Uncharacterized protein</fullName>
    </submittedName>
</protein>
<evidence type="ECO:0000313" key="2">
    <source>
        <dbReference type="Proteomes" id="UP000829354"/>
    </source>
</evidence>
<proteinExistence type="predicted"/>
<name>A0AAE9J746_CAEBR</name>
<organism evidence="1 2">
    <name type="scientific">Caenorhabditis briggsae</name>
    <dbReference type="NCBI Taxonomy" id="6238"/>
    <lineage>
        <taxon>Eukaryota</taxon>
        <taxon>Metazoa</taxon>
        <taxon>Ecdysozoa</taxon>
        <taxon>Nematoda</taxon>
        <taxon>Chromadorea</taxon>
        <taxon>Rhabditida</taxon>
        <taxon>Rhabditina</taxon>
        <taxon>Rhabditomorpha</taxon>
        <taxon>Rhabditoidea</taxon>
        <taxon>Rhabditidae</taxon>
        <taxon>Peloderinae</taxon>
        <taxon>Caenorhabditis</taxon>
    </lineage>
</organism>
<dbReference type="Proteomes" id="UP000829354">
    <property type="component" value="Chromosome II"/>
</dbReference>
<evidence type="ECO:0000313" key="1">
    <source>
        <dbReference type="EMBL" id="UMM17048.1"/>
    </source>
</evidence>
<keyword evidence="2" id="KW-1185">Reference proteome</keyword>
<gene>
    <name evidence="1" type="ORF">L5515_013794</name>
</gene>
<reference evidence="1 2" key="1">
    <citation type="submission" date="2022-04" db="EMBL/GenBank/DDBJ databases">
        <title>Chromosome-level reference genomes for two strains of Caenorhabditis briggsae: an improved platform for comparative genomics.</title>
        <authorList>
            <person name="Stevens L."/>
            <person name="Andersen E."/>
        </authorList>
    </citation>
    <scope>NUCLEOTIDE SEQUENCE [LARGE SCALE GENOMIC DNA]</scope>
    <source>
        <strain evidence="1">VX34</strain>
        <tissue evidence="1">Whole-organism</tissue>
    </source>
</reference>
<accession>A0AAE9J746</accession>
<sequence>MSEISETSRQERMVLPKFISLINSSLFTEPTQLLDARWWSTLDKMISAKELVIRLKSRRKLEMLVPVLHAVSSLSPPRSD</sequence>
<dbReference type="EMBL" id="CP092621">
    <property type="protein sequence ID" value="UMM17048.1"/>
    <property type="molecule type" value="Genomic_DNA"/>
</dbReference>
<dbReference type="AlphaFoldDB" id="A0AAE9J746"/>